<dbReference type="SMART" id="SM00387">
    <property type="entry name" value="HATPase_c"/>
    <property type="match status" value="1"/>
</dbReference>
<dbReference type="PROSITE" id="PS50110">
    <property type="entry name" value="RESPONSE_REGULATORY"/>
    <property type="match status" value="1"/>
</dbReference>
<keyword evidence="20" id="KW-1185">Reference proteome</keyword>
<dbReference type="InterPro" id="IPR033479">
    <property type="entry name" value="dCache_1"/>
</dbReference>
<keyword evidence="5 11" id="KW-0597">Phosphoprotein</keyword>
<evidence type="ECO:0000256" key="7">
    <source>
        <dbReference type="ARBA" id="ARBA00022692"/>
    </source>
</evidence>
<keyword evidence="9 13" id="KW-1133">Transmembrane helix</keyword>
<keyword evidence="12" id="KW-0175">Coiled coil</keyword>
<dbReference type="CDD" id="cd06225">
    <property type="entry name" value="HAMP"/>
    <property type="match status" value="1"/>
</dbReference>
<dbReference type="CDD" id="cd00156">
    <property type="entry name" value="REC"/>
    <property type="match status" value="1"/>
</dbReference>
<keyword evidence="6" id="KW-0808">Transferase</keyword>
<dbReference type="CDD" id="cd12914">
    <property type="entry name" value="PDC1_DGC_like"/>
    <property type="match status" value="1"/>
</dbReference>
<proteinExistence type="predicted"/>
<dbReference type="Gene3D" id="1.10.287.130">
    <property type="match status" value="1"/>
</dbReference>
<dbReference type="InterPro" id="IPR000014">
    <property type="entry name" value="PAS"/>
</dbReference>
<evidence type="ECO:0000256" key="6">
    <source>
        <dbReference type="ARBA" id="ARBA00022679"/>
    </source>
</evidence>
<dbReference type="Pfam" id="PF00672">
    <property type="entry name" value="HAMP"/>
    <property type="match status" value="1"/>
</dbReference>
<reference evidence="19 20" key="1">
    <citation type="submission" date="2007-05" db="EMBL/GenBank/DDBJ databases">
        <title>Complete sequence of Geobacter uraniireducens Rf4.</title>
        <authorList>
            <consortium name="US DOE Joint Genome Institute"/>
            <person name="Copeland A."/>
            <person name="Lucas S."/>
            <person name="Lapidus A."/>
            <person name="Barry K."/>
            <person name="Detter J.C."/>
            <person name="Glavina del Rio T."/>
            <person name="Hammon N."/>
            <person name="Israni S."/>
            <person name="Dalin E."/>
            <person name="Tice H."/>
            <person name="Pitluck S."/>
            <person name="Chertkov O."/>
            <person name="Brettin T."/>
            <person name="Bruce D."/>
            <person name="Han C."/>
            <person name="Schmutz J."/>
            <person name="Larimer F."/>
            <person name="Land M."/>
            <person name="Hauser L."/>
            <person name="Kyrpides N."/>
            <person name="Mikhailova N."/>
            <person name="Shelobolina E."/>
            <person name="Aklujkar M."/>
            <person name="Lovley D."/>
            <person name="Richardson P."/>
        </authorList>
    </citation>
    <scope>NUCLEOTIDE SEQUENCE [LARGE SCALE GENOMIC DNA]</scope>
    <source>
        <strain evidence="19 20">Rf4</strain>
    </source>
</reference>
<dbReference type="InterPro" id="IPR005467">
    <property type="entry name" value="His_kinase_dom"/>
</dbReference>
<dbReference type="PANTHER" id="PTHR43065:SF42">
    <property type="entry name" value="TWO-COMPONENT SENSOR PPRA"/>
    <property type="match status" value="1"/>
</dbReference>
<dbReference type="Pfam" id="PF00072">
    <property type="entry name" value="Response_reg"/>
    <property type="match status" value="1"/>
</dbReference>
<feature type="domain" description="HAMP" evidence="18">
    <location>
        <begin position="310"/>
        <end position="363"/>
    </location>
</feature>
<dbReference type="CDD" id="cd00082">
    <property type="entry name" value="HisKA"/>
    <property type="match status" value="1"/>
</dbReference>
<dbReference type="GO" id="GO:0000155">
    <property type="term" value="F:phosphorelay sensor kinase activity"/>
    <property type="evidence" value="ECO:0007669"/>
    <property type="project" value="InterPro"/>
</dbReference>
<dbReference type="CDD" id="cd12915">
    <property type="entry name" value="PDC2_DGC_like"/>
    <property type="match status" value="1"/>
</dbReference>
<keyword evidence="8 19" id="KW-0418">Kinase</keyword>
<dbReference type="OrthoDB" id="5389366at2"/>
<dbReference type="InterPro" id="IPR003660">
    <property type="entry name" value="HAMP_dom"/>
</dbReference>
<dbReference type="InterPro" id="IPR001610">
    <property type="entry name" value="PAC"/>
</dbReference>
<name>A5GD64_GEOUR</name>
<dbReference type="SUPFAM" id="SSF55874">
    <property type="entry name" value="ATPase domain of HSP90 chaperone/DNA topoisomerase II/histidine kinase"/>
    <property type="match status" value="1"/>
</dbReference>
<dbReference type="SMART" id="SM00388">
    <property type="entry name" value="HisKA"/>
    <property type="match status" value="1"/>
</dbReference>
<dbReference type="InterPro" id="IPR036097">
    <property type="entry name" value="HisK_dim/P_sf"/>
</dbReference>
<dbReference type="PROSITE" id="PS50112">
    <property type="entry name" value="PAS"/>
    <property type="match status" value="1"/>
</dbReference>
<evidence type="ECO:0000313" key="19">
    <source>
        <dbReference type="EMBL" id="ABQ24485.1"/>
    </source>
</evidence>
<feature type="coiled-coil region" evidence="12">
    <location>
        <begin position="485"/>
        <end position="512"/>
    </location>
</feature>
<dbReference type="Pfam" id="PF02518">
    <property type="entry name" value="HATPase_c"/>
    <property type="match status" value="1"/>
</dbReference>
<dbReference type="InterPro" id="IPR001789">
    <property type="entry name" value="Sig_transdc_resp-reg_receiver"/>
</dbReference>
<feature type="modified residue" description="4-aspartylphosphate" evidence="11">
    <location>
        <position position="815"/>
    </location>
</feature>
<evidence type="ECO:0000256" key="11">
    <source>
        <dbReference type="PROSITE-ProRule" id="PRU00169"/>
    </source>
</evidence>
<dbReference type="SMART" id="SM00086">
    <property type="entry name" value="PAC"/>
    <property type="match status" value="1"/>
</dbReference>
<dbReference type="STRING" id="351605.Gura_0269"/>
<dbReference type="CDD" id="cd00130">
    <property type="entry name" value="PAS"/>
    <property type="match status" value="1"/>
</dbReference>
<dbReference type="Gene3D" id="3.40.50.2300">
    <property type="match status" value="1"/>
</dbReference>
<evidence type="ECO:0000256" key="12">
    <source>
        <dbReference type="SAM" id="Coils"/>
    </source>
</evidence>
<dbReference type="InterPro" id="IPR003594">
    <property type="entry name" value="HATPase_dom"/>
</dbReference>
<evidence type="ECO:0000259" key="15">
    <source>
        <dbReference type="PROSITE" id="PS50110"/>
    </source>
</evidence>
<feature type="domain" description="Histidine kinase" evidence="14">
    <location>
        <begin position="521"/>
        <end position="744"/>
    </location>
</feature>
<dbReference type="InterPro" id="IPR000700">
    <property type="entry name" value="PAS-assoc_C"/>
</dbReference>
<dbReference type="PROSITE" id="PS50885">
    <property type="entry name" value="HAMP"/>
    <property type="match status" value="1"/>
</dbReference>
<evidence type="ECO:0000256" key="9">
    <source>
        <dbReference type="ARBA" id="ARBA00022989"/>
    </source>
</evidence>
<dbReference type="InterPro" id="IPR035965">
    <property type="entry name" value="PAS-like_dom_sf"/>
</dbReference>
<evidence type="ECO:0000259" key="18">
    <source>
        <dbReference type="PROSITE" id="PS50885"/>
    </source>
</evidence>
<dbReference type="InterPro" id="IPR003661">
    <property type="entry name" value="HisK_dim/P_dom"/>
</dbReference>
<evidence type="ECO:0000256" key="5">
    <source>
        <dbReference type="ARBA" id="ARBA00022553"/>
    </source>
</evidence>
<evidence type="ECO:0000256" key="13">
    <source>
        <dbReference type="SAM" id="Phobius"/>
    </source>
</evidence>
<evidence type="ECO:0000313" key="20">
    <source>
        <dbReference type="Proteomes" id="UP000006695"/>
    </source>
</evidence>
<evidence type="ECO:0000256" key="4">
    <source>
        <dbReference type="ARBA" id="ARBA00022475"/>
    </source>
</evidence>
<dbReference type="NCBIfam" id="TIGR00229">
    <property type="entry name" value="sensory_box"/>
    <property type="match status" value="1"/>
</dbReference>
<dbReference type="InterPro" id="IPR004358">
    <property type="entry name" value="Sig_transdc_His_kin-like_C"/>
</dbReference>
<protein>
    <recommendedName>
        <fullName evidence="3">histidine kinase</fullName>
        <ecNumber evidence="3">2.7.13.3</ecNumber>
    </recommendedName>
</protein>
<dbReference type="PROSITE" id="PS50113">
    <property type="entry name" value="PAC"/>
    <property type="match status" value="1"/>
</dbReference>
<feature type="domain" description="PAS" evidence="16">
    <location>
        <begin position="375"/>
        <end position="417"/>
    </location>
</feature>
<dbReference type="AlphaFoldDB" id="A5GD64"/>
<comment type="subcellular location">
    <subcellularLocation>
        <location evidence="2">Cell membrane</location>
        <topology evidence="2">Multi-pass membrane protein</topology>
    </subcellularLocation>
</comment>
<dbReference type="SMART" id="SM00448">
    <property type="entry name" value="REC"/>
    <property type="match status" value="1"/>
</dbReference>
<dbReference type="Pfam" id="PF13188">
    <property type="entry name" value="PAS_8"/>
    <property type="match status" value="1"/>
</dbReference>
<dbReference type="EMBL" id="CP000698">
    <property type="protein sequence ID" value="ABQ24485.1"/>
    <property type="molecule type" value="Genomic_DNA"/>
</dbReference>
<evidence type="ECO:0000256" key="8">
    <source>
        <dbReference type="ARBA" id="ARBA00022777"/>
    </source>
</evidence>
<dbReference type="PROSITE" id="PS50109">
    <property type="entry name" value="HIS_KIN"/>
    <property type="match status" value="1"/>
</dbReference>
<dbReference type="SUPFAM" id="SSF52172">
    <property type="entry name" value="CheY-like"/>
    <property type="match status" value="1"/>
</dbReference>
<sequence length="885" mass="97851">MNIFRRLSIRTKLLIIMLFAGLPVVLTVCYNLYGSYREDYSEAEHAALVTAQAIAYQHNAQVEGVRNLLTTLSQFPEVRRKDKKACAGIFRDILRQSPSSLNIGIADTQGNIIATGVQPLPSRYSIEDRKYFQDALRTKRFSVGEYVISRAVGKPTIHFALPVLDATGSPLSVLYAALDLTQFNSLFDAQKLPPNSALNLTDYRGVVLYRYPLHNIIKGGFVDRPDLRRRVTGPRDEGAFVDVGLDGVKRLLAFKRLRLHQDEQPYLYIRVSIPEKAALAGVKKYIANSAAIFIAALLSALVVTRLLAGRYLVSPIEQLAEASQAVKNGDLSARTGLSYSGDEISFLAQSFDAMTESLDARLREREVAEALLKASEEKFHAIFDHMSDAILIHDMATGAILDVNQAMCGMYGYSHDEACAIDVEAISQGATPYTQKEAMAWMELAANGEPQLFEWLCKHRDGHLFWVEVSMRRASIGGIERLIVLARDISERKAAEDEKKSLMEQLNQAQRMESVGRLAGGIAHDFNNLLTPIIGFADIARREAPENSPTVEKMERILRAAFRAKELVQQLLSFGRKQLLDMKITDLNTVVSSFAEILRRTIRESIDIRLRLTPELDGICADKTHIEQILMNLLVNAQDAIDGKGIISVETAPVVLDEEYARHHANVIPGHYVMLAVSDSGCGMDRETQDHIFEPFFTTKKAGEGTGLGLATVYGIVKQHGGNVWVYSEPGQGTVFKLYFPRVVAMPCLKNEESIAAPAIPAAHGSILLVEDDEMVRTMVKELLAGSGYDVIETDDPCHALSLVDGRVIDLLITDVIMPDMNGPELHKQLLSVHPGLKVVFMSGYTDNVVVQYLDASDLGNFIQKPFTVQAMSAKIAGILGDCRT</sequence>
<evidence type="ECO:0000259" key="14">
    <source>
        <dbReference type="PROSITE" id="PS50109"/>
    </source>
</evidence>
<evidence type="ECO:0000256" key="3">
    <source>
        <dbReference type="ARBA" id="ARBA00012438"/>
    </source>
</evidence>
<dbReference type="SUPFAM" id="SSF55785">
    <property type="entry name" value="PYP-like sensor domain (PAS domain)"/>
    <property type="match status" value="1"/>
</dbReference>
<dbReference type="SMART" id="SM00091">
    <property type="entry name" value="PAS"/>
    <property type="match status" value="1"/>
</dbReference>
<dbReference type="InterPro" id="IPR011006">
    <property type="entry name" value="CheY-like_superfamily"/>
</dbReference>
<evidence type="ECO:0000256" key="2">
    <source>
        <dbReference type="ARBA" id="ARBA00004651"/>
    </source>
</evidence>
<dbReference type="GO" id="GO:0005886">
    <property type="term" value="C:plasma membrane"/>
    <property type="evidence" value="ECO:0007669"/>
    <property type="project" value="UniProtKB-SubCell"/>
</dbReference>
<comment type="catalytic activity">
    <reaction evidence="1">
        <text>ATP + protein L-histidine = ADP + protein N-phospho-L-histidine.</text>
        <dbReference type="EC" id="2.7.13.3"/>
    </reaction>
</comment>
<feature type="domain" description="PAC" evidence="17">
    <location>
        <begin position="446"/>
        <end position="501"/>
    </location>
</feature>
<keyword evidence="7 13" id="KW-0812">Transmembrane</keyword>
<dbReference type="HOGENOM" id="CLU_000445_114_21_7"/>
<dbReference type="InterPro" id="IPR036890">
    <property type="entry name" value="HATPase_C_sf"/>
</dbReference>
<organism evidence="19 20">
    <name type="scientific">Geotalea uraniireducens (strain Rf4)</name>
    <name type="common">Geobacter uraniireducens</name>
    <dbReference type="NCBI Taxonomy" id="351605"/>
    <lineage>
        <taxon>Bacteria</taxon>
        <taxon>Pseudomonadati</taxon>
        <taxon>Thermodesulfobacteriota</taxon>
        <taxon>Desulfuromonadia</taxon>
        <taxon>Geobacterales</taxon>
        <taxon>Geobacteraceae</taxon>
        <taxon>Geotalea</taxon>
    </lineage>
</organism>
<keyword evidence="10 13" id="KW-0472">Membrane</keyword>
<dbReference type="RefSeq" id="WP_011937212.1">
    <property type="nucleotide sequence ID" value="NC_009483.1"/>
</dbReference>
<gene>
    <name evidence="19" type="ordered locus">Gura_0269</name>
</gene>
<evidence type="ECO:0000256" key="1">
    <source>
        <dbReference type="ARBA" id="ARBA00000085"/>
    </source>
</evidence>
<accession>A5GD64</accession>
<feature type="transmembrane region" description="Helical" evidence="13">
    <location>
        <begin position="12"/>
        <end position="33"/>
    </location>
</feature>
<dbReference type="SUPFAM" id="SSF47384">
    <property type="entry name" value="Homodimeric domain of signal transducing histidine kinase"/>
    <property type="match status" value="1"/>
</dbReference>
<dbReference type="Gene3D" id="3.30.565.10">
    <property type="entry name" value="Histidine kinase-like ATPase, C-terminal domain"/>
    <property type="match status" value="1"/>
</dbReference>
<dbReference type="Gene3D" id="3.30.450.20">
    <property type="entry name" value="PAS domain"/>
    <property type="match status" value="3"/>
</dbReference>
<feature type="domain" description="Response regulatory" evidence="15">
    <location>
        <begin position="766"/>
        <end position="880"/>
    </location>
</feature>
<dbReference type="PANTHER" id="PTHR43065">
    <property type="entry name" value="SENSOR HISTIDINE KINASE"/>
    <property type="match status" value="1"/>
</dbReference>
<dbReference type="KEGG" id="gur:Gura_0269"/>
<dbReference type="SMART" id="SM00304">
    <property type="entry name" value="HAMP"/>
    <property type="match status" value="1"/>
</dbReference>
<dbReference type="Proteomes" id="UP000006695">
    <property type="component" value="Chromosome"/>
</dbReference>
<dbReference type="SUPFAM" id="SSF158472">
    <property type="entry name" value="HAMP domain-like"/>
    <property type="match status" value="1"/>
</dbReference>
<dbReference type="Pfam" id="PF00512">
    <property type="entry name" value="HisKA"/>
    <property type="match status" value="1"/>
</dbReference>
<evidence type="ECO:0000256" key="10">
    <source>
        <dbReference type="ARBA" id="ARBA00023136"/>
    </source>
</evidence>
<dbReference type="Gene3D" id="6.10.340.10">
    <property type="match status" value="1"/>
</dbReference>
<dbReference type="PRINTS" id="PR00344">
    <property type="entry name" value="BCTRLSENSOR"/>
</dbReference>
<dbReference type="EC" id="2.7.13.3" evidence="3"/>
<evidence type="ECO:0000259" key="16">
    <source>
        <dbReference type="PROSITE" id="PS50112"/>
    </source>
</evidence>
<keyword evidence="4" id="KW-1003">Cell membrane</keyword>
<evidence type="ECO:0000259" key="17">
    <source>
        <dbReference type="PROSITE" id="PS50113"/>
    </source>
</evidence>
<dbReference type="Pfam" id="PF02743">
    <property type="entry name" value="dCache_1"/>
    <property type="match status" value="1"/>
</dbReference>